<evidence type="ECO:0000313" key="2">
    <source>
        <dbReference type="Proteomes" id="UP001515500"/>
    </source>
</evidence>
<keyword evidence="1" id="KW-1133">Transmembrane helix</keyword>
<dbReference type="AlphaFoldDB" id="A0AB40C7I8"/>
<dbReference type="Proteomes" id="UP001515500">
    <property type="component" value="Chromosome 12"/>
</dbReference>
<dbReference type="GeneID" id="120273221"/>
<feature type="transmembrane region" description="Helical" evidence="1">
    <location>
        <begin position="20"/>
        <end position="41"/>
    </location>
</feature>
<reference evidence="3" key="1">
    <citation type="submission" date="2025-08" db="UniProtKB">
        <authorList>
            <consortium name="RefSeq"/>
        </authorList>
    </citation>
    <scope>IDENTIFICATION</scope>
</reference>
<keyword evidence="1" id="KW-0812">Transmembrane</keyword>
<keyword evidence="1" id="KW-0472">Membrane</keyword>
<organism evidence="2 3">
    <name type="scientific">Dioscorea cayennensis subsp. rotundata</name>
    <name type="common">White Guinea yam</name>
    <name type="synonym">Dioscorea rotundata</name>
    <dbReference type="NCBI Taxonomy" id="55577"/>
    <lineage>
        <taxon>Eukaryota</taxon>
        <taxon>Viridiplantae</taxon>
        <taxon>Streptophyta</taxon>
        <taxon>Embryophyta</taxon>
        <taxon>Tracheophyta</taxon>
        <taxon>Spermatophyta</taxon>
        <taxon>Magnoliopsida</taxon>
        <taxon>Liliopsida</taxon>
        <taxon>Dioscoreales</taxon>
        <taxon>Dioscoreaceae</taxon>
        <taxon>Dioscorea</taxon>
    </lineage>
</organism>
<accession>A0AB40C7I8</accession>
<name>A0AB40C7I8_DIOCR</name>
<evidence type="ECO:0000313" key="3">
    <source>
        <dbReference type="RefSeq" id="XP_039135786.1"/>
    </source>
</evidence>
<evidence type="ECO:0000256" key="1">
    <source>
        <dbReference type="SAM" id="Phobius"/>
    </source>
</evidence>
<dbReference type="RefSeq" id="XP_039135786.1">
    <property type="nucleotide sequence ID" value="XM_039279852.1"/>
</dbReference>
<gene>
    <name evidence="3" type="primary">LOC120273221</name>
</gene>
<sequence>MVMEMSEGRILDCCPSFSLFSFSFPSLSISLSLLLSFLTFFCRLEIILNQRCLLLLFFSINEHGEQRGHGYSIKHRQHNTFVPVPLSLDHVVGLALNDVQFMLEKERWHHTSLIILALGPRGNSSFLWSLFRMGRGVSKMHKRVSVDLRSSILKQMADVGIKYIMSNTFSYYD</sequence>
<proteinExistence type="predicted"/>
<keyword evidence="2" id="KW-1185">Reference proteome</keyword>
<protein>
    <submittedName>
        <fullName evidence="3">Uncharacterized protein LOC120273221</fullName>
    </submittedName>
</protein>